<feature type="transmembrane region" description="Helical" evidence="1">
    <location>
        <begin position="7"/>
        <end position="26"/>
    </location>
</feature>
<evidence type="ECO:0000256" key="1">
    <source>
        <dbReference type="SAM" id="Phobius"/>
    </source>
</evidence>
<proteinExistence type="predicted"/>
<dbReference type="SUPFAM" id="SSF53850">
    <property type="entry name" value="Periplasmic binding protein-like II"/>
    <property type="match status" value="1"/>
</dbReference>
<keyword evidence="1" id="KW-0472">Membrane</keyword>
<dbReference type="Proteomes" id="UP001418796">
    <property type="component" value="Unassembled WGS sequence"/>
</dbReference>
<gene>
    <name evidence="2" type="ORF">MKY91_19010</name>
</gene>
<dbReference type="Gene3D" id="2.60.120.260">
    <property type="entry name" value="Galactose-binding domain-like"/>
    <property type="match status" value="2"/>
</dbReference>
<dbReference type="EMBL" id="JBCITK010000001">
    <property type="protein sequence ID" value="MEN0645257.1"/>
    <property type="molecule type" value="Genomic_DNA"/>
</dbReference>
<dbReference type="Pfam" id="PF13416">
    <property type="entry name" value="SBP_bac_8"/>
    <property type="match status" value="1"/>
</dbReference>
<keyword evidence="1" id="KW-0812">Transmembrane</keyword>
<comment type="caution">
    <text evidence="2">The sequence shown here is derived from an EMBL/GenBank/DDBJ whole genome shotgun (WGS) entry which is preliminary data.</text>
</comment>
<protein>
    <submittedName>
        <fullName evidence="2">Extracellular solute-binding protein</fullName>
    </submittedName>
</protein>
<dbReference type="PANTHER" id="PTHR43649:SF27">
    <property type="entry name" value="EXTRACELLULAR SOLUTE-BINDING PROTEIN FAMILY 1"/>
    <property type="match status" value="1"/>
</dbReference>
<dbReference type="PANTHER" id="PTHR43649">
    <property type="entry name" value="ARABINOSE-BINDING PROTEIN-RELATED"/>
    <property type="match status" value="1"/>
</dbReference>
<name>A0ABU9VNQ7_9BACI</name>
<accession>A0ABU9VNQ7</accession>
<dbReference type="RefSeq" id="WP_343131840.1">
    <property type="nucleotide sequence ID" value="NZ_JBCITK010000001.1"/>
</dbReference>
<keyword evidence="3" id="KW-1185">Reference proteome</keyword>
<keyword evidence="1" id="KW-1133">Transmembrane helix</keyword>
<sequence>MYILKKKYVRVVLLITILFTSMYILYQLNSSDLQSTHAMAEFEAITSVDREGDYAHYLEELSSLPFPEEIIRIEGEDFVTSEGEGFEVVESANGLEGSAVITPEEGSISFEVDIVNPGLYNMRIHYYPMEGKSSAIERELEINGEVPFEGAKFILFDRLWSNEHDEILQDNRENDLRPRQVEDPDWLESPFRDSEGYYNEPYFFHFEEGSQTFTLTSKREPMMIDYIELYQHVPALDYQGKFAEYKENGVEPTKDQYIKVQAEDAIAKSSPTLFPLTDRSSPTVEPYHVSKLRVNTIGGVNWKQPGQWLEWEVEVEEEGLYQIALKSKQDQLRGLYASRSITINGEQPFEELNNIRFNYNLDWKTETLGNEEDTYLVHLKEGSNRIRMTVTLGDIAPLLRTIESSVLELNDMYRKIIMITSNTPDPLRDYQLDSRIPDMIEVFEHQAETIQEVAEYLEESTGERSDKVAVLHSTVTQLKAMIDKPDTIARRLESFKLNVGGLGTWIQTVREQPLTLDYMIVSSPDAELPRAEASALERTRHEAGAFVASYTEDYDTIGNAEDSEDSLTVWITTGRDQAQILKGLIDDTFAPETGISVNLRLVPPNILLPATLANEGPDVALQMGEDVPINYAMRSASADLTVFPDFDEVATRFRESAIVPYEFDGGVYALPETQMFPVMFYRTDILEELNLSVPETWEDVYSMISVLQRNNLEFYLPIDDPMAQDNQVLVPNPAFSMLLYQNEGSFYEEDHMSSALNSETSIDVFNQWTEFYTNYKFPLMADFPNRFRVGEMPIGIADYATYNMLSVLAPEIRGLWEFTIVPGTEMEDGSIRNDVSSFTTAAMMLENSAKKDEAWEFLKWWTDEETQISFGREMESLLGEAARYPTANIDALEQLPWPVEDYKNLESQWQWVRGIPQVPGGYFTGRHLDNAFRRVVNASENPREALNDYIRYIDDEIEVKRKEFNLPH</sequence>
<dbReference type="InterPro" id="IPR050490">
    <property type="entry name" value="Bact_solute-bd_prot1"/>
</dbReference>
<dbReference type="Gene3D" id="3.40.190.10">
    <property type="entry name" value="Periplasmic binding protein-like II"/>
    <property type="match status" value="1"/>
</dbReference>
<evidence type="ECO:0000313" key="3">
    <source>
        <dbReference type="Proteomes" id="UP001418796"/>
    </source>
</evidence>
<dbReference type="InterPro" id="IPR006059">
    <property type="entry name" value="SBP"/>
</dbReference>
<organism evidence="2 3">
    <name type="scientific">Alkalicoccobacillus gibsonii</name>
    <dbReference type="NCBI Taxonomy" id="79881"/>
    <lineage>
        <taxon>Bacteria</taxon>
        <taxon>Bacillati</taxon>
        <taxon>Bacillota</taxon>
        <taxon>Bacilli</taxon>
        <taxon>Bacillales</taxon>
        <taxon>Bacillaceae</taxon>
        <taxon>Alkalicoccobacillus</taxon>
    </lineage>
</organism>
<reference evidence="2 3" key="1">
    <citation type="submission" date="2024-03" db="EMBL/GenBank/DDBJ databases">
        <title>Bacilli Hybrid Assemblies.</title>
        <authorList>
            <person name="Kovac J."/>
        </authorList>
    </citation>
    <scope>NUCLEOTIDE SEQUENCE [LARGE SCALE GENOMIC DNA]</scope>
    <source>
        <strain evidence="2 3">FSL R7-0666</strain>
    </source>
</reference>
<evidence type="ECO:0000313" key="2">
    <source>
        <dbReference type="EMBL" id="MEN0645257.1"/>
    </source>
</evidence>